<accession>A0A1S4DDN2</accession>
<dbReference type="AlphaFoldDB" id="A0A1S4DDN2"/>
<dbReference type="STRING" id="4097.A0A1S4DDN2"/>
<dbReference type="OMA" id="THFIHFL"/>
<dbReference type="RefSeq" id="XP_016511319.1">
    <property type="nucleotide sequence ID" value="XM_016655833.1"/>
</dbReference>
<dbReference type="PaxDb" id="4097-A0A1S4DDN2"/>
<dbReference type="PANTHER" id="PTHR37604:SF1">
    <property type="entry name" value="TRANSCRIPTION INITIATION FACTOR TFIID SUBUNIT"/>
    <property type="match status" value="1"/>
</dbReference>
<organism evidence="1">
    <name type="scientific">Nicotiana tabacum</name>
    <name type="common">Common tobacco</name>
    <dbReference type="NCBI Taxonomy" id="4097"/>
    <lineage>
        <taxon>Eukaryota</taxon>
        <taxon>Viridiplantae</taxon>
        <taxon>Streptophyta</taxon>
        <taxon>Embryophyta</taxon>
        <taxon>Tracheophyta</taxon>
        <taxon>Spermatophyta</taxon>
        <taxon>Magnoliopsida</taxon>
        <taxon>eudicotyledons</taxon>
        <taxon>Gunneridae</taxon>
        <taxon>Pentapetalae</taxon>
        <taxon>asterids</taxon>
        <taxon>lamiids</taxon>
        <taxon>Solanales</taxon>
        <taxon>Solanaceae</taxon>
        <taxon>Nicotianoideae</taxon>
        <taxon>Nicotianeae</taxon>
        <taxon>Nicotiana</taxon>
    </lineage>
</organism>
<gene>
    <name evidence="1" type="primary">LOC107828502</name>
</gene>
<dbReference type="PANTHER" id="PTHR37604">
    <property type="entry name" value="TRANSCRIPTION INITIATION FACTOR TFIID SUBUNIT"/>
    <property type="match status" value="1"/>
</dbReference>
<sequence>MALLGDDGRGYELARKLESHGVWRSWLGDSLYTHFIHFLSSPSTWDSFMRTDDSKSRVQIQLQLRARALLFDKASISLFLRSDKSPPSIHNSSAISKLNPNYLQLHGDDVYFTLENCSQDVASTSTVLSKV</sequence>
<name>A0A1S4DDN2_TOBAC</name>
<dbReference type="OrthoDB" id="1906016at2759"/>
<protein>
    <submittedName>
        <fullName evidence="1">Uncharacterized protein</fullName>
    </submittedName>
</protein>
<proteinExistence type="predicted"/>
<evidence type="ECO:0000313" key="1">
    <source>
        <dbReference type="RefSeq" id="XP_016511319.1"/>
    </source>
</evidence>
<dbReference type="KEGG" id="nta:107828502"/>
<reference evidence="1" key="1">
    <citation type="submission" date="2025-08" db="UniProtKB">
        <authorList>
            <consortium name="RefSeq"/>
        </authorList>
    </citation>
    <scope>IDENTIFICATION</scope>
</reference>